<feature type="compositionally biased region" description="Basic and acidic residues" evidence="1">
    <location>
        <begin position="98"/>
        <end position="109"/>
    </location>
</feature>
<organism evidence="2 3">
    <name type="scientific">Lottia gigantea</name>
    <name type="common">Giant owl limpet</name>
    <dbReference type="NCBI Taxonomy" id="225164"/>
    <lineage>
        <taxon>Eukaryota</taxon>
        <taxon>Metazoa</taxon>
        <taxon>Spiralia</taxon>
        <taxon>Lophotrochozoa</taxon>
        <taxon>Mollusca</taxon>
        <taxon>Gastropoda</taxon>
        <taxon>Patellogastropoda</taxon>
        <taxon>Lottioidea</taxon>
        <taxon>Lottiidae</taxon>
        <taxon>Lottia</taxon>
    </lineage>
</organism>
<evidence type="ECO:0000313" key="3">
    <source>
        <dbReference type="Proteomes" id="UP000030746"/>
    </source>
</evidence>
<keyword evidence="3" id="KW-1185">Reference proteome</keyword>
<feature type="region of interest" description="Disordered" evidence="1">
    <location>
        <begin position="35"/>
        <end position="61"/>
    </location>
</feature>
<feature type="compositionally biased region" description="Polar residues" evidence="1">
    <location>
        <begin position="413"/>
        <end position="423"/>
    </location>
</feature>
<feature type="compositionally biased region" description="Polar residues" evidence="1">
    <location>
        <begin position="338"/>
        <end position="361"/>
    </location>
</feature>
<protein>
    <submittedName>
        <fullName evidence="2">Uncharacterized protein</fullName>
    </submittedName>
</protein>
<dbReference type="CTD" id="20239877"/>
<dbReference type="HOGENOM" id="CLU_649396_0_0_1"/>
<feature type="compositionally biased region" description="Low complexity" evidence="1">
    <location>
        <begin position="38"/>
        <end position="54"/>
    </location>
</feature>
<dbReference type="EMBL" id="KB202567">
    <property type="protein sequence ID" value="ESO89654.1"/>
    <property type="molecule type" value="Genomic_DNA"/>
</dbReference>
<dbReference type="Proteomes" id="UP000030746">
    <property type="component" value="Unassembled WGS sequence"/>
</dbReference>
<feature type="region of interest" description="Disordered" evidence="1">
    <location>
        <begin position="323"/>
        <end position="423"/>
    </location>
</feature>
<feature type="compositionally biased region" description="Basic and acidic residues" evidence="1">
    <location>
        <begin position="365"/>
        <end position="375"/>
    </location>
</feature>
<gene>
    <name evidence="2" type="ORF">LOTGIDRAFT_164956</name>
</gene>
<dbReference type="KEGG" id="lgi:LOTGIDRAFT_164956"/>
<dbReference type="GeneID" id="20239877"/>
<sequence length="423" mass="45645">MAPVPFHLSLSNLPILSAFLSPNFAPFIPVPSQPLPVPATSESKASETTTPAAELTSQRTTTVAESVFTASIPESSPSSNSSDGDVLISAAAVKELKSTQDDNKLDKASKTPIEAPKQNLPVESPHLAISTSTAAPEFFPSSFNAQQYLSVDSPRPIGIKNAKKPGDPVSKSSGIQSWKTGESSEPKTTEDNNVVPNTVRGHMTRKGKIFKDLIWDTILALPSAPEIPESTPHSDVTPVPIVISPYTRLRYVPTTSSTQFQPITQNVATSPVPKQPIEHHVTTSSVLEQPMEHLVTTSSVLEPPIEHHVTTSSVLEPPIEHHVTTSSVGEPPIEHQTTESTVLEHSVRIDSTTSSSREQQMSENKNSDDDKKSSNEDQDDVSQSSTPDSKTTDLDDLTTVSLDWDSFKPDETSPMTASSSYRQ</sequence>
<proteinExistence type="predicted"/>
<name>V4BLN8_LOTGI</name>
<reference evidence="2 3" key="1">
    <citation type="journal article" date="2013" name="Nature">
        <title>Insights into bilaterian evolution from three spiralian genomes.</title>
        <authorList>
            <person name="Simakov O."/>
            <person name="Marletaz F."/>
            <person name="Cho S.J."/>
            <person name="Edsinger-Gonzales E."/>
            <person name="Havlak P."/>
            <person name="Hellsten U."/>
            <person name="Kuo D.H."/>
            <person name="Larsson T."/>
            <person name="Lv J."/>
            <person name="Arendt D."/>
            <person name="Savage R."/>
            <person name="Osoegawa K."/>
            <person name="de Jong P."/>
            <person name="Grimwood J."/>
            <person name="Chapman J.A."/>
            <person name="Shapiro H."/>
            <person name="Aerts A."/>
            <person name="Otillar R.P."/>
            <person name="Terry A.Y."/>
            <person name="Boore J.L."/>
            <person name="Grigoriev I.V."/>
            <person name="Lindberg D.R."/>
            <person name="Seaver E.C."/>
            <person name="Weisblat D.A."/>
            <person name="Putnam N.H."/>
            <person name="Rokhsar D.S."/>
        </authorList>
    </citation>
    <scope>NUCLEOTIDE SEQUENCE [LARGE SCALE GENOMIC DNA]</scope>
</reference>
<evidence type="ECO:0000313" key="2">
    <source>
        <dbReference type="EMBL" id="ESO89654.1"/>
    </source>
</evidence>
<feature type="region of interest" description="Disordered" evidence="1">
    <location>
        <begin position="156"/>
        <end position="198"/>
    </location>
</feature>
<evidence type="ECO:0000256" key="1">
    <source>
        <dbReference type="SAM" id="MobiDB-lite"/>
    </source>
</evidence>
<accession>V4BLN8</accession>
<dbReference type="RefSeq" id="XP_009059706.1">
    <property type="nucleotide sequence ID" value="XM_009061458.1"/>
</dbReference>
<dbReference type="AlphaFoldDB" id="V4BLN8"/>
<feature type="region of interest" description="Disordered" evidence="1">
    <location>
        <begin position="98"/>
        <end position="125"/>
    </location>
</feature>
<feature type="compositionally biased region" description="Polar residues" evidence="1">
    <location>
        <begin position="170"/>
        <end position="181"/>
    </location>
</feature>